<keyword evidence="3" id="KW-1185">Reference proteome</keyword>
<dbReference type="Proteomes" id="UP001294570">
    <property type="component" value="Unassembled WGS sequence"/>
</dbReference>
<keyword evidence="2" id="KW-0436">Ligase</keyword>
<evidence type="ECO:0000259" key="1">
    <source>
        <dbReference type="Pfam" id="PF09414"/>
    </source>
</evidence>
<feature type="domain" description="RNA ligase" evidence="1">
    <location>
        <begin position="40"/>
        <end position="201"/>
    </location>
</feature>
<name>A0ABU5GP34_9GAMM</name>
<dbReference type="InterPro" id="IPR021122">
    <property type="entry name" value="RNA_ligase_dom_REL/Rnl2"/>
</dbReference>
<protein>
    <submittedName>
        <fullName evidence="2">RNA ligase family protein</fullName>
    </submittedName>
</protein>
<dbReference type="PANTHER" id="PTHR43883:SF1">
    <property type="entry name" value="GLUCONOKINASE"/>
    <property type="match status" value="1"/>
</dbReference>
<proteinExistence type="predicted"/>
<organism evidence="2 3">
    <name type="scientific">Denitrificimonas halotolerans</name>
    <dbReference type="NCBI Taxonomy" id="3098930"/>
    <lineage>
        <taxon>Bacteria</taxon>
        <taxon>Pseudomonadati</taxon>
        <taxon>Pseudomonadota</taxon>
        <taxon>Gammaproteobacteria</taxon>
        <taxon>Pseudomonadales</taxon>
        <taxon>Pseudomonadaceae</taxon>
        <taxon>Denitrificimonas</taxon>
    </lineage>
</organism>
<evidence type="ECO:0000313" key="3">
    <source>
        <dbReference type="Proteomes" id="UP001294570"/>
    </source>
</evidence>
<dbReference type="Pfam" id="PF09414">
    <property type="entry name" value="RNA_ligase"/>
    <property type="match status" value="1"/>
</dbReference>
<dbReference type="SUPFAM" id="SSF56091">
    <property type="entry name" value="DNA ligase/mRNA capping enzyme, catalytic domain"/>
    <property type="match status" value="1"/>
</dbReference>
<dbReference type="PANTHER" id="PTHR43883">
    <property type="entry name" value="SLR0207 PROTEIN"/>
    <property type="match status" value="1"/>
</dbReference>
<evidence type="ECO:0000313" key="2">
    <source>
        <dbReference type="EMBL" id="MDY7218624.1"/>
    </source>
</evidence>
<gene>
    <name evidence="2" type="ORF">TOI97_03400</name>
</gene>
<accession>A0ABU5GP34</accession>
<dbReference type="GO" id="GO:0016874">
    <property type="term" value="F:ligase activity"/>
    <property type="evidence" value="ECO:0007669"/>
    <property type="project" value="UniProtKB-KW"/>
</dbReference>
<dbReference type="Gene3D" id="3.30.470.30">
    <property type="entry name" value="DNA ligase/mRNA capping enzyme"/>
    <property type="match status" value="1"/>
</dbReference>
<dbReference type="EMBL" id="JAXIVU010000003">
    <property type="protein sequence ID" value="MDY7218624.1"/>
    <property type="molecule type" value="Genomic_DNA"/>
</dbReference>
<comment type="caution">
    <text evidence="2">The sequence shown here is derived from an EMBL/GenBank/DDBJ whole genome shotgun (WGS) entry which is preliminary data.</text>
</comment>
<reference evidence="2 3" key="1">
    <citation type="submission" date="2023-12" db="EMBL/GenBank/DDBJ databases">
        <title>Denitrificimonas halotolerans sp. nov.,a novel species isolated from landfill leachate.</title>
        <authorList>
            <person name="Wang S."/>
        </authorList>
    </citation>
    <scope>NUCLEOTIDE SEQUENCE [LARGE SCALE GENOMIC DNA]</scope>
    <source>
        <strain evidence="2 3">JX-1</strain>
    </source>
</reference>
<sequence>MSDFFRFPHTPHIDWLGDGMPRDDKVLNSAEVESILAQPLRVEEKLDGANLGISLRDNGELRAQNRGQYLLEPFAGQFSRLNSWLGQHQYAIADHLRADCILFGEWCAARHSLEYDNLPDWFVVFDVYDRTEGKFWSCTRRNELAGKMGLAVVPTLFEGYTTLDELKHLLDTVDSRYRAGNPEGVVMRHDSDMWCEARAKLVRADFAQTIEEHWRSRAIEWNDVRIPTAEDYE</sequence>
<dbReference type="InterPro" id="IPR052732">
    <property type="entry name" value="Cell-binding_unc_protein"/>
</dbReference>
<dbReference type="RefSeq" id="WP_321552723.1">
    <property type="nucleotide sequence ID" value="NZ_JAXIVU010000003.1"/>
</dbReference>